<dbReference type="GO" id="GO:0003677">
    <property type="term" value="F:DNA binding"/>
    <property type="evidence" value="ECO:0007669"/>
    <property type="project" value="UniProtKB-KW"/>
</dbReference>
<evidence type="ECO:0000313" key="6">
    <source>
        <dbReference type="EMBL" id="RSZ57482.1"/>
    </source>
</evidence>
<dbReference type="Pfam" id="PF00455">
    <property type="entry name" value="DeoRC"/>
    <property type="match status" value="1"/>
</dbReference>
<keyword evidence="2" id="KW-0805">Transcription regulation</keyword>
<dbReference type="PANTHER" id="PTHR30363">
    <property type="entry name" value="HTH-TYPE TRANSCRIPTIONAL REGULATOR SRLR-RELATED"/>
    <property type="match status" value="1"/>
</dbReference>
<dbReference type="PROSITE" id="PS51000">
    <property type="entry name" value="HTH_DEOR_2"/>
    <property type="match status" value="1"/>
</dbReference>
<dbReference type="AlphaFoldDB" id="A0A430HIZ5"/>
<evidence type="ECO:0000259" key="5">
    <source>
        <dbReference type="PROSITE" id="PS51000"/>
    </source>
</evidence>
<dbReference type="SUPFAM" id="SSF46785">
    <property type="entry name" value="Winged helix' DNA-binding domain"/>
    <property type="match status" value="1"/>
</dbReference>
<organism evidence="6 7">
    <name type="scientific">Massilia atriviolacea</name>
    <dbReference type="NCBI Taxonomy" id="2495579"/>
    <lineage>
        <taxon>Bacteria</taxon>
        <taxon>Pseudomonadati</taxon>
        <taxon>Pseudomonadota</taxon>
        <taxon>Betaproteobacteria</taxon>
        <taxon>Burkholderiales</taxon>
        <taxon>Oxalobacteraceae</taxon>
        <taxon>Telluria group</taxon>
        <taxon>Massilia</taxon>
    </lineage>
</organism>
<dbReference type="SMART" id="SM01134">
    <property type="entry name" value="DeoRC"/>
    <property type="match status" value="1"/>
</dbReference>
<evidence type="ECO:0000313" key="7">
    <source>
        <dbReference type="Proteomes" id="UP000278085"/>
    </source>
</evidence>
<feature type="domain" description="HTH deoR-type" evidence="5">
    <location>
        <begin position="31"/>
        <end position="86"/>
    </location>
</feature>
<reference evidence="6 7" key="1">
    <citation type="submission" date="2018-12" db="EMBL/GenBank/DDBJ databases">
        <authorList>
            <person name="Yang E."/>
        </authorList>
    </citation>
    <scope>NUCLEOTIDE SEQUENCE [LARGE SCALE GENOMIC DNA]</scope>
    <source>
        <strain evidence="6 7">SOD</strain>
    </source>
</reference>
<evidence type="ECO:0000256" key="4">
    <source>
        <dbReference type="ARBA" id="ARBA00023163"/>
    </source>
</evidence>
<dbReference type="PANTHER" id="PTHR30363:SF4">
    <property type="entry name" value="GLYCEROL-3-PHOSPHATE REGULON REPRESSOR"/>
    <property type="match status" value="1"/>
</dbReference>
<protein>
    <submittedName>
        <fullName evidence="6">DeoR/GlpR transcriptional regulator</fullName>
    </submittedName>
</protein>
<gene>
    <name evidence="6" type="ORF">EJB06_19735</name>
</gene>
<dbReference type="InterPro" id="IPR014036">
    <property type="entry name" value="DeoR-like_C"/>
</dbReference>
<dbReference type="PRINTS" id="PR00037">
    <property type="entry name" value="HTHLACR"/>
</dbReference>
<dbReference type="InterPro" id="IPR001034">
    <property type="entry name" value="DeoR_HTH"/>
</dbReference>
<keyword evidence="3" id="KW-0238">DNA-binding</keyword>
<dbReference type="EMBL" id="RXLQ01000010">
    <property type="protein sequence ID" value="RSZ57482.1"/>
    <property type="molecule type" value="Genomic_DNA"/>
</dbReference>
<dbReference type="InterPro" id="IPR018356">
    <property type="entry name" value="Tscrpt_reg_HTH_DeoR_CS"/>
</dbReference>
<dbReference type="InterPro" id="IPR037171">
    <property type="entry name" value="NagB/RpiA_transferase-like"/>
</dbReference>
<dbReference type="Gene3D" id="3.40.50.1360">
    <property type="match status" value="1"/>
</dbReference>
<name>A0A430HIZ5_9BURK</name>
<keyword evidence="4" id="KW-0804">Transcription</keyword>
<dbReference type="InterPro" id="IPR036390">
    <property type="entry name" value="WH_DNA-bd_sf"/>
</dbReference>
<evidence type="ECO:0000256" key="1">
    <source>
        <dbReference type="ARBA" id="ARBA00022491"/>
    </source>
</evidence>
<dbReference type="GO" id="GO:0003700">
    <property type="term" value="F:DNA-binding transcription factor activity"/>
    <property type="evidence" value="ECO:0007669"/>
    <property type="project" value="InterPro"/>
</dbReference>
<dbReference type="PROSITE" id="PS00894">
    <property type="entry name" value="HTH_DEOR_1"/>
    <property type="match status" value="1"/>
</dbReference>
<dbReference type="InterPro" id="IPR050313">
    <property type="entry name" value="Carb_Metab_HTH_regulators"/>
</dbReference>
<dbReference type="Pfam" id="PF08220">
    <property type="entry name" value="HTH_DeoR"/>
    <property type="match status" value="1"/>
</dbReference>
<keyword evidence="7" id="KW-1185">Reference proteome</keyword>
<dbReference type="SMART" id="SM00420">
    <property type="entry name" value="HTH_DEOR"/>
    <property type="match status" value="1"/>
</dbReference>
<dbReference type="Proteomes" id="UP000278085">
    <property type="component" value="Unassembled WGS sequence"/>
</dbReference>
<sequence>MVPCDCAWCFLEYRAKSCNVKKIRAGASMLTTQRKQYLMDLLRRDGQVVAKAVSEALGLSEDTIRRDLRELAREGLLQRVHGGAMPALPASPALADFGARAQMSPDAKAAIGRTAASLVMPGQVVFVDGGTTSAHLVRALAPDLRATVLTHSPSVALALLGHEQLEVIMLGGRLYRHSVVGVGAATLEAIGQVRADLYFMGVSSIDPEAGLSTGDFEEAAVKRAMWRAAAHTVVLASPEKLATASPYRIAGAQEIGAIVVAHGSDEALLARYRALGVAVHVAPA</sequence>
<dbReference type="OrthoDB" id="9814815at2"/>
<proteinExistence type="predicted"/>
<evidence type="ECO:0000256" key="3">
    <source>
        <dbReference type="ARBA" id="ARBA00023125"/>
    </source>
</evidence>
<dbReference type="SUPFAM" id="SSF100950">
    <property type="entry name" value="NagB/RpiA/CoA transferase-like"/>
    <property type="match status" value="1"/>
</dbReference>
<keyword evidence="1" id="KW-0678">Repressor</keyword>
<evidence type="ECO:0000256" key="2">
    <source>
        <dbReference type="ARBA" id="ARBA00023015"/>
    </source>
</evidence>
<accession>A0A430HIZ5</accession>
<comment type="caution">
    <text evidence="6">The sequence shown here is derived from an EMBL/GenBank/DDBJ whole genome shotgun (WGS) entry which is preliminary data.</text>
</comment>